<dbReference type="EMBL" id="AYLP01000196">
    <property type="protein sequence ID" value="ESS62283.1"/>
    <property type="molecule type" value="Genomic_DNA"/>
</dbReference>
<evidence type="ECO:0008006" key="4">
    <source>
        <dbReference type="Google" id="ProtNLM"/>
    </source>
</evidence>
<feature type="compositionally biased region" description="Polar residues" evidence="1">
    <location>
        <begin position="84"/>
        <end position="98"/>
    </location>
</feature>
<dbReference type="Proteomes" id="UP000017861">
    <property type="component" value="Unassembled WGS sequence"/>
</dbReference>
<evidence type="ECO:0000256" key="1">
    <source>
        <dbReference type="SAM" id="MobiDB-lite"/>
    </source>
</evidence>
<proteinExistence type="predicted"/>
<reference evidence="2 3" key="1">
    <citation type="journal article" date="2014" name="Genome Announc.">
        <title>Trypanosoma cruzi Clone Dm28c Draft Genome Sequence.</title>
        <authorList>
            <person name="Grisard E.C."/>
            <person name="Teixeira S.M."/>
            <person name="de Almeida L.G."/>
            <person name="Stoco P.H."/>
            <person name="Gerber A.L."/>
            <person name="Talavera-Lopez C."/>
            <person name="Lima O.C."/>
            <person name="Andersson B."/>
            <person name="de Vasconcelos A.T."/>
        </authorList>
    </citation>
    <scope>NUCLEOTIDE SEQUENCE [LARGE SCALE GENOMIC DNA]</scope>
    <source>
        <strain evidence="2 3">Dm28c</strain>
    </source>
</reference>
<gene>
    <name evidence="2" type="ORF">TCDM_10074</name>
</gene>
<feature type="region of interest" description="Disordered" evidence="1">
    <location>
        <begin position="1"/>
        <end position="102"/>
    </location>
</feature>
<organism evidence="2 3">
    <name type="scientific">Trypanosoma cruzi Dm28c</name>
    <dbReference type="NCBI Taxonomy" id="1416333"/>
    <lineage>
        <taxon>Eukaryota</taxon>
        <taxon>Discoba</taxon>
        <taxon>Euglenozoa</taxon>
        <taxon>Kinetoplastea</taxon>
        <taxon>Metakinetoplastina</taxon>
        <taxon>Trypanosomatida</taxon>
        <taxon>Trypanosomatidae</taxon>
        <taxon>Trypanosoma</taxon>
        <taxon>Schizotrypanum</taxon>
    </lineage>
</organism>
<feature type="compositionally biased region" description="Basic and acidic residues" evidence="1">
    <location>
        <begin position="67"/>
        <end position="79"/>
    </location>
</feature>
<evidence type="ECO:0000313" key="3">
    <source>
        <dbReference type="Proteomes" id="UP000017861"/>
    </source>
</evidence>
<name>V5BCZ8_TRYCR</name>
<dbReference type="AlphaFoldDB" id="V5BCZ8"/>
<protein>
    <recommendedName>
        <fullName evidence="4">Mucin-associated surface protein (MASP)</fullName>
    </recommendedName>
</protein>
<sequence>MKSKKNPQTEGVAPITANSQNEPSDGHAETKPPSPSENGNFANNEADKSTEEGIPNNYPAADGTGTRGEKQNENKEANPKETVPATNATTGDTATPGNNDGIKAASHTTSPASSCCVWCCCCGGGRVRVSVREPCTARTHTRPSLSLCVCPLAWTLTLTSPHEAHTIMCPLYICMHTHAGPLVLSFARHAPLPSCLAAWAEHRNCFCFVFIALSGRPLSLSLCVCVLLYGSNESVCALVVPRFGFLFCFPF</sequence>
<evidence type="ECO:0000313" key="2">
    <source>
        <dbReference type="EMBL" id="ESS62283.1"/>
    </source>
</evidence>
<comment type="caution">
    <text evidence="2">The sequence shown here is derived from an EMBL/GenBank/DDBJ whole genome shotgun (WGS) entry which is preliminary data.</text>
</comment>
<dbReference type="VEuPathDB" id="TriTrypDB:TCDM_10074"/>
<accession>V5BCZ8</accession>